<dbReference type="KEGG" id="btw:BF38_6061"/>
<dbReference type="AlphaFoldDB" id="A0A0B5NJP7"/>
<dbReference type="EMBL" id="VKQN01000001">
    <property type="protein sequence ID" value="MDR4174637.1"/>
    <property type="molecule type" value="Genomic_DNA"/>
</dbReference>
<dbReference type="Proteomes" id="UP000501107">
    <property type="component" value="Plasmid unnamed3"/>
</dbReference>
<dbReference type="EMBL" id="CP053979">
    <property type="protein sequence ID" value="QKH22933.1"/>
    <property type="molecule type" value="Genomic_DNA"/>
</dbReference>
<gene>
    <name evidence="1" type="ORF">BF38_6061</name>
    <name evidence="2" type="ORF">FO599_00645</name>
    <name evidence="3" type="ORF">FOC89_02840</name>
</gene>
<dbReference type="Proteomes" id="UP000031876">
    <property type="component" value="Plasmid 2"/>
</dbReference>
<evidence type="ECO:0000313" key="4">
    <source>
        <dbReference type="Proteomes" id="UP000031876"/>
    </source>
</evidence>
<evidence type="ECO:0000313" key="5">
    <source>
        <dbReference type="Proteomes" id="UP000501107"/>
    </source>
</evidence>
<proteinExistence type="predicted"/>
<accession>A0A0B5NJP7</accession>
<sequence>MELKMTYRQHDFQFQFCVASILDGDKELFRTNNMDVFRDLLKKTEIKVGMIFEAYADDDSVVNRYKLDKRFEFKQYKSLDEVPHMRNECVTVINKEHTIGYICVRDEVATIYYPSYDFTEDEFKALYTKQYMAGIEPQVYKPVFVMNHILGVGSEQV</sequence>
<dbReference type="EMBL" id="CP009334">
    <property type="protein sequence ID" value="AJG74136.1"/>
    <property type="molecule type" value="Genomic_DNA"/>
</dbReference>
<reference evidence="3 5" key="3">
    <citation type="submission" date="2020-05" db="EMBL/GenBank/DDBJ databases">
        <title>FDA dAtabase for Regulatory Grade micrObial Sequences (FDA-ARGOS): Supporting development and validation of Infectious Disease Dx tests.</title>
        <authorList>
            <person name="Nelson B."/>
            <person name="Plummer A."/>
            <person name="Tallon L."/>
            <person name="Sadzewicz L."/>
            <person name="Zhao X."/>
            <person name="Vavikolanu K."/>
            <person name="Mehta A."/>
            <person name="Aluvathingal J."/>
            <person name="Nadendla S."/>
            <person name="Myers T."/>
            <person name="Yan Y."/>
            <person name="Sichtig H."/>
        </authorList>
    </citation>
    <scope>NUCLEOTIDE SEQUENCE [LARGE SCALE GENOMIC DNA]</scope>
    <source>
        <strain evidence="3 5">FDAARGOS_795</strain>
        <plasmid evidence="3 5">unnamed3</plasmid>
    </source>
</reference>
<organism evidence="3 5">
    <name type="scientific">Bacillus thuringiensis</name>
    <dbReference type="NCBI Taxonomy" id="1428"/>
    <lineage>
        <taxon>Bacteria</taxon>
        <taxon>Bacillati</taxon>
        <taxon>Bacillota</taxon>
        <taxon>Bacilli</taxon>
        <taxon>Bacillales</taxon>
        <taxon>Bacillaceae</taxon>
        <taxon>Bacillus</taxon>
        <taxon>Bacillus cereus group</taxon>
    </lineage>
</organism>
<keyword evidence="3" id="KW-0614">Plasmid</keyword>
<protein>
    <submittedName>
        <fullName evidence="3">Uncharacterized protein</fullName>
    </submittedName>
</protein>
<geneLocation type="plasmid" evidence="1 4">
    <name>2</name>
</geneLocation>
<geneLocation type="plasmid" evidence="3 5">
    <name>unnamed3</name>
</geneLocation>
<reference evidence="1 4" key="1">
    <citation type="journal article" date="2015" name="Genome Announc.">
        <title>Complete genome sequences for 35 biothreat assay-relevant bacillus species.</title>
        <authorList>
            <person name="Johnson S.L."/>
            <person name="Daligault H.E."/>
            <person name="Davenport K.W."/>
            <person name="Jaissle J."/>
            <person name="Frey K.G."/>
            <person name="Ladner J.T."/>
            <person name="Broomall S.M."/>
            <person name="Bishop-Lilly K.A."/>
            <person name="Bruce D.C."/>
            <person name="Gibbons H.S."/>
            <person name="Coyne S.R."/>
            <person name="Lo C.C."/>
            <person name="Meincke L."/>
            <person name="Munk A.C."/>
            <person name="Koroleva G.I."/>
            <person name="Rosenzweig C.N."/>
            <person name="Palacios G.F."/>
            <person name="Redden C.L."/>
            <person name="Minogue T.D."/>
            <person name="Chain P.S."/>
        </authorList>
    </citation>
    <scope>NUCLEOTIDE SEQUENCE [LARGE SCALE GENOMIC DNA]</scope>
    <source>
        <strain evidence="1 4">HD1011</strain>
        <plasmid evidence="1 4">2</plasmid>
    </source>
</reference>
<name>A0A0B5NJP7_BACTU</name>
<evidence type="ECO:0000313" key="1">
    <source>
        <dbReference type="EMBL" id="AJG74136.1"/>
    </source>
</evidence>
<reference evidence="2" key="2">
    <citation type="submission" date="2019-07" db="EMBL/GenBank/DDBJ databases">
        <title>Phylogenomic Reclassification of ATCC Bacillus Strains and Various Taxa within the Genus Bacillus.</title>
        <authorList>
            <person name="Riojas M.A."/>
            <person name="Frank A.M."/>
            <person name="Fenn S.L."/>
            <person name="King S.P."/>
            <person name="Brower S.M."/>
            <person name="Hazbon M.H."/>
        </authorList>
    </citation>
    <scope>NUCLEOTIDE SEQUENCE</scope>
    <source>
        <strain evidence="2">ATCC 35646</strain>
    </source>
</reference>
<evidence type="ECO:0000313" key="2">
    <source>
        <dbReference type="EMBL" id="MDR4174637.1"/>
    </source>
</evidence>
<dbReference type="RefSeq" id="WP_000421083.1">
    <property type="nucleotide sequence ID" value="NZ_CP009334.1"/>
</dbReference>
<evidence type="ECO:0000313" key="3">
    <source>
        <dbReference type="EMBL" id="QKH22933.1"/>
    </source>
</evidence>
<dbReference type="Proteomes" id="UP001181533">
    <property type="component" value="Unassembled WGS sequence"/>
</dbReference>